<dbReference type="Proteomes" id="UP001597304">
    <property type="component" value="Unassembled WGS sequence"/>
</dbReference>
<dbReference type="EMBL" id="JBHUEJ010000036">
    <property type="protein sequence ID" value="MFD1711984.1"/>
    <property type="molecule type" value="Genomic_DNA"/>
</dbReference>
<comment type="caution">
    <text evidence="1">The sequence shown here is derived from an EMBL/GenBank/DDBJ whole genome shotgun (WGS) entry which is preliminary data.</text>
</comment>
<gene>
    <name evidence="1" type="ORF">ACFSF0_15340</name>
</gene>
<sequence>MTSKHHADTTADQAVRAGHKRIDVDDDLLARRDALKMRSEYLRHQLSFKATGIQPAFRATDRVAEGLGWVKAHPGLVAAAGAALLGAVVARPRAFMRLGTRAFAAWQMVQRVQPMVRAFTRRV</sequence>
<evidence type="ECO:0000313" key="2">
    <source>
        <dbReference type="Proteomes" id="UP001597304"/>
    </source>
</evidence>
<protein>
    <submittedName>
        <fullName evidence="1">YqjK family protein</fullName>
    </submittedName>
</protein>
<evidence type="ECO:0000313" key="1">
    <source>
        <dbReference type="EMBL" id="MFD1711984.1"/>
    </source>
</evidence>
<proteinExistence type="predicted"/>
<accession>A0ABW4KXW0</accession>
<organism evidence="1 2">
    <name type="scientific">Ottowia flava</name>
    <dbReference type="NCBI Taxonomy" id="2675430"/>
    <lineage>
        <taxon>Bacteria</taxon>
        <taxon>Pseudomonadati</taxon>
        <taxon>Pseudomonadota</taxon>
        <taxon>Betaproteobacteria</taxon>
        <taxon>Burkholderiales</taxon>
        <taxon>Comamonadaceae</taxon>
        <taxon>Ottowia</taxon>
    </lineage>
</organism>
<name>A0ABW4KXW0_9BURK</name>
<dbReference type="RefSeq" id="WP_147912419.1">
    <property type="nucleotide sequence ID" value="NZ_JBHUEJ010000036.1"/>
</dbReference>
<dbReference type="InterPro" id="IPR025612">
    <property type="entry name" value="YqjK"/>
</dbReference>
<keyword evidence="2" id="KW-1185">Reference proteome</keyword>
<dbReference type="Pfam" id="PF13997">
    <property type="entry name" value="YqjK"/>
    <property type="match status" value="1"/>
</dbReference>
<reference evidence="2" key="1">
    <citation type="journal article" date="2019" name="Int. J. Syst. Evol. Microbiol.">
        <title>The Global Catalogue of Microorganisms (GCM) 10K type strain sequencing project: providing services to taxonomists for standard genome sequencing and annotation.</title>
        <authorList>
            <consortium name="The Broad Institute Genomics Platform"/>
            <consortium name="The Broad Institute Genome Sequencing Center for Infectious Disease"/>
            <person name="Wu L."/>
            <person name="Ma J."/>
        </authorList>
    </citation>
    <scope>NUCLEOTIDE SEQUENCE [LARGE SCALE GENOMIC DNA]</scope>
    <source>
        <strain evidence="2">LMG 29247</strain>
    </source>
</reference>